<comment type="caution">
    <text evidence="1">The sequence shown here is derived from an EMBL/GenBank/DDBJ whole genome shotgun (WGS) entry which is preliminary data.</text>
</comment>
<proteinExistence type="predicted"/>
<sequence length="75" mass="8653">MTKKKSGFKRGISTTDVDAKFMDFLRAKTARLSTQKGRDNPKTESIKSFLDSLVPELEPLTDQQLKTFRRRIFNS</sequence>
<dbReference type="EMBL" id="VUJU01011127">
    <property type="protein sequence ID" value="KAF0711897.1"/>
    <property type="molecule type" value="Genomic_DNA"/>
</dbReference>
<dbReference type="Proteomes" id="UP000478052">
    <property type="component" value="Unassembled WGS sequence"/>
</dbReference>
<evidence type="ECO:0000313" key="1">
    <source>
        <dbReference type="EMBL" id="KAF0711897.1"/>
    </source>
</evidence>
<gene>
    <name evidence="1" type="ORF">FWK35_00029338</name>
</gene>
<dbReference type="AlphaFoldDB" id="A0A6G0VWF1"/>
<organism evidence="1 2">
    <name type="scientific">Aphis craccivora</name>
    <name type="common">Cowpea aphid</name>
    <dbReference type="NCBI Taxonomy" id="307492"/>
    <lineage>
        <taxon>Eukaryota</taxon>
        <taxon>Metazoa</taxon>
        <taxon>Ecdysozoa</taxon>
        <taxon>Arthropoda</taxon>
        <taxon>Hexapoda</taxon>
        <taxon>Insecta</taxon>
        <taxon>Pterygota</taxon>
        <taxon>Neoptera</taxon>
        <taxon>Paraneoptera</taxon>
        <taxon>Hemiptera</taxon>
        <taxon>Sternorrhyncha</taxon>
        <taxon>Aphidomorpha</taxon>
        <taxon>Aphidoidea</taxon>
        <taxon>Aphididae</taxon>
        <taxon>Aphidini</taxon>
        <taxon>Aphis</taxon>
        <taxon>Aphis</taxon>
    </lineage>
</organism>
<dbReference type="OrthoDB" id="6626055at2759"/>
<reference evidence="1 2" key="1">
    <citation type="submission" date="2019-08" db="EMBL/GenBank/DDBJ databases">
        <title>Whole genome of Aphis craccivora.</title>
        <authorList>
            <person name="Voronova N.V."/>
            <person name="Shulinski R.S."/>
            <person name="Bandarenka Y.V."/>
            <person name="Zhorov D.G."/>
            <person name="Warner D."/>
        </authorList>
    </citation>
    <scope>NUCLEOTIDE SEQUENCE [LARGE SCALE GENOMIC DNA]</scope>
    <source>
        <strain evidence="1">180601</strain>
        <tissue evidence="1">Whole Body</tissue>
    </source>
</reference>
<accession>A0A6G0VWF1</accession>
<name>A0A6G0VWF1_APHCR</name>
<protein>
    <submittedName>
        <fullName evidence="1">BESS domain-containing protein</fullName>
    </submittedName>
</protein>
<evidence type="ECO:0000313" key="2">
    <source>
        <dbReference type="Proteomes" id="UP000478052"/>
    </source>
</evidence>
<keyword evidence="2" id="KW-1185">Reference proteome</keyword>